<dbReference type="Gene3D" id="3.20.20.80">
    <property type="entry name" value="Glycosidases"/>
    <property type="match status" value="1"/>
</dbReference>
<keyword evidence="7" id="KW-0326">Glycosidase</keyword>
<protein>
    <recommendedName>
        <fullName evidence="3">mannan endo-1,4-beta-mannosidase</fullName>
        <ecNumber evidence="3">3.2.1.78</ecNumber>
    </recommendedName>
</protein>
<feature type="domain" description="Glycoside hydrolase family 5" evidence="8">
    <location>
        <begin position="94"/>
        <end position="357"/>
    </location>
</feature>
<dbReference type="InterPro" id="IPR017853">
    <property type="entry name" value="GH"/>
</dbReference>
<evidence type="ECO:0000256" key="1">
    <source>
        <dbReference type="ARBA" id="ARBA00001678"/>
    </source>
</evidence>
<evidence type="ECO:0000313" key="9">
    <source>
        <dbReference type="EMBL" id="MCY1074153.1"/>
    </source>
</evidence>
<dbReference type="SUPFAM" id="SSF51445">
    <property type="entry name" value="(Trans)glycosidases"/>
    <property type="match status" value="1"/>
</dbReference>
<evidence type="ECO:0000256" key="3">
    <source>
        <dbReference type="ARBA" id="ARBA00012706"/>
    </source>
</evidence>
<proteinExistence type="predicted"/>
<dbReference type="InterPro" id="IPR045053">
    <property type="entry name" value="MAN-like"/>
</dbReference>
<sequence>MLQWSGMVPDRRESCMRAPVLSVLLLTAVACGEDSLELLQEEASDCPEAPAMRLGAAPSAAVVLNAYYLQEEATRDLRRGRTESPVVEETLAKASALGAHAVRTTGYNDAADKRGDSAMQVAPLEYDEVALRGLDLVLTRAAAYGVKLILPLGNYWDAYGGARRYVEWAGLPSPVEGDPRFFTERAVIDHYKAHVARLLSRENTFDGLRYGEHPAVLAWELLNEPRGKGLDTDGVAMRAWVDEVAAVVKQYAPGHLVGTGEEGFDTSLAGYDELFWRSAASSPFFEGGSSFRRNTASPFIDFASVHFYPEAYGVKQEEMARAGAHWFFEHAAIARDVGKPLFIGEFALRNQEGFSLDERRAMYRGWFRCAWRTGAGASGPWMFANDARPDDWDEFTFYYRDGTVPADSRNRYADLVVESAALSGTR</sequence>
<comment type="caution">
    <text evidence="9">The sequence shown here is derived from an EMBL/GenBank/DDBJ whole genome shotgun (WGS) entry which is preliminary data.</text>
</comment>
<dbReference type="PROSITE" id="PS00659">
    <property type="entry name" value="GLYCOSYL_HYDROL_F5"/>
    <property type="match status" value="1"/>
</dbReference>
<dbReference type="Pfam" id="PF26410">
    <property type="entry name" value="GH5_mannosidase"/>
    <property type="match status" value="1"/>
</dbReference>
<dbReference type="EC" id="3.2.1.78" evidence="3"/>
<dbReference type="InterPro" id="IPR001547">
    <property type="entry name" value="Glyco_hydro_5"/>
</dbReference>
<dbReference type="PANTHER" id="PTHR31451">
    <property type="match status" value="1"/>
</dbReference>
<evidence type="ECO:0000256" key="2">
    <source>
        <dbReference type="ARBA" id="ARBA00004613"/>
    </source>
</evidence>
<accession>A0ABT3ZXP6</accession>
<dbReference type="InterPro" id="IPR018087">
    <property type="entry name" value="Glyco_hydro_5_CS"/>
</dbReference>
<evidence type="ECO:0000256" key="4">
    <source>
        <dbReference type="ARBA" id="ARBA00022525"/>
    </source>
</evidence>
<comment type="catalytic activity">
    <reaction evidence="1">
        <text>Random hydrolysis of (1-&gt;4)-beta-D-mannosidic linkages in mannans, galactomannans and glucomannans.</text>
        <dbReference type="EC" id="3.2.1.78"/>
    </reaction>
</comment>
<comment type="subcellular location">
    <subcellularLocation>
        <location evidence="2">Secreted</location>
    </subcellularLocation>
</comment>
<evidence type="ECO:0000256" key="7">
    <source>
        <dbReference type="ARBA" id="ARBA00023295"/>
    </source>
</evidence>
<name>A0ABT3ZXP6_9BACT</name>
<evidence type="ECO:0000313" key="10">
    <source>
        <dbReference type="Proteomes" id="UP001207654"/>
    </source>
</evidence>
<gene>
    <name evidence="9" type="ORF">OV287_06615</name>
</gene>
<evidence type="ECO:0000256" key="6">
    <source>
        <dbReference type="ARBA" id="ARBA00022801"/>
    </source>
</evidence>
<keyword evidence="5" id="KW-0732">Signal</keyword>
<reference evidence="9 10" key="1">
    <citation type="submission" date="2022-11" db="EMBL/GenBank/DDBJ databases">
        <title>Minimal conservation of predation-associated metabolite biosynthetic gene clusters underscores biosynthetic potential of Myxococcota including descriptions for ten novel species: Archangium lansinium sp. nov., Myxococcus landrumus sp. nov., Nannocystis bai.</title>
        <authorList>
            <person name="Ahearne A."/>
            <person name="Stevens C."/>
            <person name="Phillips K."/>
        </authorList>
    </citation>
    <scope>NUCLEOTIDE SEQUENCE [LARGE SCALE GENOMIC DNA]</scope>
    <source>
        <strain evidence="9 10">MIWBW</strain>
    </source>
</reference>
<evidence type="ECO:0000256" key="5">
    <source>
        <dbReference type="ARBA" id="ARBA00022729"/>
    </source>
</evidence>
<keyword evidence="10" id="KW-1185">Reference proteome</keyword>
<dbReference type="EMBL" id="JAPNKA010000001">
    <property type="protein sequence ID" value="MCY1074153.1"/>
    <property type="molecule type" value="Genomic_DNA"/>
</dbReference>
<keyword evidence="4" id="KW-0964">Secreted</keyword>
<dbReference type="RefSeq" id="WP_267533133.1">
    <property type="nucleotide sequence ID" value="NZ_JAPNKA010000001.1"/>
</dbReference>
<evidence type="ECO:0000259" key="8">
    <source>
        <dbReference type="Pfam" id="PF26410"/>
    </source>
</evidence>
<keyword evidence="6" id="KW-0378">Hydrolase</keyword>
<organism evidence="9 10">
    <name type="scientific">Archangium lansingense</name>
    <dbReference type="NCBI Taxonomy" id="2995310"/>
    <lineage>
        <taxon>Bacteria</taxon>
        <taxon>Pseudomonadati</taxon>
        <taxon>Myxococcota</taxon>
        <taxon>Myxococcia</taxon>
        <taxon>Myxococcales</taxon>
        <taxon>Cystobacterineae</taxon>
        <taxon>Archangiaceae</taxon>
        <taxon>Archangium</taxon>
    </lineage>
</organism>
<dbReference type="PANTHER" id="PTHR31451:SF39">
    <property type="entry name" value="MANNAN ENDO-1,4-BETA-MANNOSIDASE 1"/>
    <property type="match status" value="1"/>
</dbReference>
<dbReference type="Proteomes" id="UP001207654">
    <property type="component" value="Unassembled WGS sequence"/>
</dbReference>